<dbReference type="EMBL" id="RIBY02000191">
    <property type="protein sequence ID" value="KAH9844952.1"/>
    <property type="molecule type" value="Genomic_DNA"/>
</dbReference>
<dbReference type="AlphaFoldDB" id="A0A9W7W6J3"/>
<keyword evidence="3" id="KW-1185">Reference proteome</keyword>
<evidence type="ECO:0000313" key="2">
    <source>
        <dbReference type="EMBL" id="KAH9844952.1"/>
    </source>
</evidence>
<accession>A0A9W7W6J3</accession>
<dbReference type="PANTHER" id="PTHR31642:SF310">
    <property type="entry name" value="FATTY ALCOHOL:CAFFEOYL-COA ACYLTRANSFERASE"/>
    <property type="match status" value="1"/>
</dbReference>
<dbReference type="PANTHER" id="PTHR31642">
    <property type="entry name" value="TRICHOTHECENE 3-O-ACETYLTRANSFERASE"/>
    <property type="match status" value="1"/>
</dbReference>
<dbReference type="Pfam" id="PF02458">
    <property type="entry name" value="Transferase"/>
    <property type="match status" value="1"/>
</dbReference>
<proteinExistence type="predicted"/>
<comment type="caution">
    <text evidence="2">The sequence shown here is derived from an EMBL/GenBank/DDBJ whole genome shotgun (WGS) entry which is preliminary data.</text>
</comment>
<protein>
    <submittedName>
        <fullName evidence="2">Trichothecene 3-O-acetyltransferase</fullName>
    </submittedName>
</protein>
<dbReference type="OrthoDB" id="1862401at2759"/>
<evidence type="ECO:0000313" key="3">
    <source>
        <dbReference type="Proteomes" id="UP001138500"/>
    </source>
</evidence>
<dbReference type="GO" id="GO:0016747">
    <property type="term" value="F:acyltransferase activity, transferring groups other than amino-acyl groups"/>
    <property type="evidence" value="ECO:0007669"/>
    <property type="project" value="TreeGrafter"/>
</dbReference>
<organism evidence="2 3">
    <name type="scientific">Teratosphaeria destructans</name>
    <dbReference type="NCBI Taxonomy" id="418781"/>
    <lineage>
        <taxon>Eukaryota</taxon>
        <taxon>Fungi</taxon>
        <taxon>Dikarya</taxon>
        <taxon>Ascomycota</taxon>
        <taxon>Pezizomycotina</taxon>
        <taxon>Dothideomycetes</taxon>
        <taxon>Dothideomycetidae</taxon>
        <taxon>Mycosphaerellales</taxon>
        <taxon>Teratosphaeriaceae</taxon>
        <taxon>Teratosphaeria</taxon>
    </lineage>
</organism>
<keyword evidence="1" id="KW-0808">Transferase</keyword>
<reference evidence="2 3" key="1">
    <citation type="journal article" date="2018" name="IMA Fungus">
        <title>IMA Genome-F 10: Nine draft genome sequences of Claviceps purpurea s.lat., including C. arundinis, C. humidiphila, and C. cf. spartinae, pseudomolecules for the pitch canker pathogen Fusarium circinatum, draft genome of Davidsoniella eucalypti, Grosmannia galeiformis, Quambalaria eucalypti, and Teratosphaeria destructans.</title>
        <authorList>
            <person name="Wingfield B.D."/>
            <person name="Liu M."/>
            <person name="Nguyen H.D."/>
            <person name="Lane F.A."/>
            <person name="Morgan S.W."/>
            <person name="De Vos L."/>
            <person name="Wilken P.M."/>
            <person name="Duong T.A."/>
            <person name="Aylward J."/>
            <person name="Coetzee M.P."/>
            <person name="Dadej K."/>
            <person name="De Beer Z.W."/>
            <person name="Findlay W."/>
            <person name="Havenga M."/>
            <person name="Kolarik M."/>
            <person name="Menzies J.G."/>
            <person name="Naidoo K."/>
            <person name="Pochopski O."/>
            <person name="Shoukouhi P."/>
            <person name="Santana Q.C."/>
            <person name="Seifert K.A."/>
            <person name="Soal N."/>
            <person name="Steenkamp E.T."/>
            <person name="Tatham C.T."/>
            <person name="van der Nest M.A."/>
            <person name="Wingfield M.J."/>
        </authorList>
    </citation>
    <scope>NUCLEOTIDE SEQUENCE [LARGE SCALE GENOMIC DNA]</scope>
    <source>
        <strain evidence="2">CMW44962</strain>
    </source>
</reference>
<dbReference type="Proteomes" id="UP001138500">
    <property type="component" value="Unassembled WGS sequence"/>
</dbReference>
<dbReference type="Gene3D" id="3.30.559.10">
    <property type="entry name" value="Chloramphenicol acetyltransferase-like domain"/>
    <property type="match status" value="2"/>
</dbReference>
<dbReference type="InterPro" id="IPR023213">
    <property type="entry name" value="CAT-like_dom_sf"/>
</dbReference>
<dbReference type="InterPro" id="IPR050317">
    <property type="entry name" value="Plant_Fungal_Acyltransferase"/>
</dbReference>
<name>A0A9W7W6J3_9PEZI</name>
<evidence type="ECO:0000256" key="1">
    <source>
        <dbReference type="ARBA" id="ARBA00022679"/>
    </source>
</evidence>
<reference evidence="2 3" key="2">
    <citation type="journal article" date="2021" name="Curr. Genet.">
        <title>Genetic response to nitrogen starvation in the aggressive Eucalyptus foliar pathogen Teratosphaeria destructans.</title>
        <authorList>
            <person name="Havenga M."/>
            <person name="Wingfield B.D."/>
            <person name="Wingfield M.J."/>
            <person name="Dreyer L.L."/>
            <person name="Roets F."/>
            <person name="Aylward J."/>
        </authorList>
    </citation>
    <scope>NUCLEOTIDE SEQUENCE [LARGE SCALE GENOMIC DNA]</scope>
    <source>
        <strain evidence="2">CMW44962</strain>
    </source>
</reference>
<sequence>MAVQRDESLSARSVWIEPIVPLVPQVIECSAIENLCAHVYPSPTYFWRLQPDQDVETLFGHFCHALSRLIYQQPHLAGSLRQDERGAFSVEIPPAPNAGTRLYFRDLSTDELFPTFDQLERNGFPFADGQNDGLRKLAPDPFPSSEAGDPVIVQQLSHVHGGLILVSSYTHLVGDLVQAIQLGVSWARHTRDVIAAAMHGRSPAIVPEQIPRALLDRTRMLPLTEAPKDLAELRKKSESLPNWSLIDPADPEATLEDMRNFMPKALLSASEQSRESDLRKPTVGIWRFSLSDRMALHQAAQQAAPSGVNLSSIDVLTAFIWKQFFLAKYSVDGPVDKDAVQHQSTLIYAGDVRSRLDPALPRAYMGAAVDFFRVTLPGSNFATKTSFEDQAKQLTAIALAIRQSNSSWDRDQFMTMLELSMHTPCVPGFVPRGPMEMLTTDHTRAAPLLSADWGPGLGRSLAFREPYLGRVCPAGEATLLPFYENGDVEVMISGESIALSRLRANKEMQQWSTCRFVRYNVVDEAWSTHARGTKL</sequence>
<gene>
    <name evidence="2" type="ORF">Tdes44962_MAKER07000</name>
</gene>